<protein>
    <recommendedName>
        <fullName evidence="4">FeoB-associated Cys-rich membrane protein</fullName>
    </recommendedName>
</protein>
<gene>
    <name evidence="2" type="ORF">LDI01_00700</name>
</gene>
<evidence type="ECO:0000313" key="2">
    <source>
        <dbReference type="EMBL" id="GEP22477.1"/>
    </source>
</evidence>
<proteinExistence type="predicted"/>
<evidence type="ECO:0000313" key="3">
    <source>
        <dbReference type="Proteomes" id="UP000321409"/>
    </source>
</evidence>
<keyword evidence="1" id="KW-0812">Transmembrane</keyword>
<dbReference type="EMBL" id="BKAB01000001">
    <property type="protein sequence ID" value="GEP22477.1"/>
    <property type="molecule type" value="Genomic_DNA"/>
</dbReference>
<reference evidence="2 3" key="1">
    <citation type="submission" date="2019-07" db="EMBL/GenBank/DDBJ databases">
        <title>Whole genome shotgun sequence of Lactobacillus diolivorans NBRC 107869.</title>
        <authorList>
            <person name="Hosoyama A."/>
            <person name="Uohara A."/>
            <person name="Ohji S."/>
            <person name="Ichikawa N."/>
        </authorList>
    </citation>
    <scope>NUCLEOTIDE SEQUENCE [LARGE SCALE GENOMIC DNA]</scope>
    <source>
        <strain evidence="2 3">NBRC 107869</strain>
    </source>
</reference>
<evidence type="ECO:0008006" key="4">
    <source>
        <dbReference type="Google" id="ProtNLM"/>
    </source>
</evidence>
<feature type="transmembrane region" description="Helical" evidence="1">
    <location>
        <begin position="6"/>
        <end position="25"/>
    </location>
</feature>
<keyword evidence="1" id="KW-1133">Transmembrane helix</keyword>
<name>A0ABQ0X8N0_9LACO</name>
<evidence type="ECO:0000256" key="1">
    <source>
        <dbReference type="SAM" id="Phobius"/>
    </source>
</evidence>
<dbReference type="Proteomes" id="UP000321409">
    <property type="component" value="Unassembled WGS sequence"/>
</dbReference>
<accession>A0ABQ0X8N0</accession>
<sequence>MVLIANFTIIIIVILFALYQVISLIRLSKQGRCKACQYECETKRALQNHKNVNSK</sequence>
<organism evidence="2 3">
    <name type="scientific">Lentilactobacillus diolivorans</name>
    <dbReference type="NCBI Taxonomy" id="179838"/>
    <lineage>
        <taxon>Bacteria</taxon>
        <taxon>Bacillati</taxon>
        <taxon>Bacillota</taxon>
        <taxon>Bacilli</taxon>
        <taxon>Lactobacillales</taxon>
        <taxon>Lactobacillaceae</taxon>
        <taxon>Lentilactobacillus</taxon>
    </lineage>
</organism>
<comment type="caution">
    <text evidence="2">The sequence shown here is derived from an EMBL/GenBank/DDBJ whole genome shotgun (WGS) entry which is preliminary data.</text>
</comment>
<keyword evidence="3" id="KW-1185">Reference proteome</keyword>
<keyword evidence="1" id="KW-0472">Membrane</keyword>